<dbReference type="Proteomes" id="UP000239522">
    <property type="component" value="Unassembled WGS sequence"/>
</dbReference>
<dbReference type="OrthoDB" id="981244at2"/>
<keyword evidence="1" id="KW-1133">Transmembrane helix</keyword>
<sequence length="165" mass="18799">MAVGATIIVGIAKINEESQFENKKISVFGFVLGVLSHGILDYIPHCYPINSKVDVISSLIVFLLLIYYVKKKFKILVMTTLLGSIFPDLLDLSPGIMNSLFNINLPIFDTIFPWHFQNYSGSIYINNCNISNINHVLTILFCFIIFVLNKEKLKIIIIKENENKR</sequence>
<gene>
    <name evidence="2" type="ORF">BST83_02810</name>
</gene>
<feature type="transmembrane region" description="Helical" evidence="1">
    <location>
        <begin position="123"/>
        <end position="148"/>
    </location>
</feature>
<keyword evidence="3" id="KW-1185">Reference proteome</keyword>
<name>A0A2S7KUB1_9FLAO</name>
<evidence type="ECO:0000256" key="1">
    <source>
        <dbReference type="SAM" id="Phobius"/>
    </source>
</evidence>
<keyword evidence="1" id="KW-0812">Transmembrane</keyword>
<reference evidence="2 3" key="1">
    <citation type="submission" date="2016-11" db="EMBL/GenBank/DDBJ databases">
        <title>Trade-off between light-utilization and light-protection in marine flavobacteria.</title>
        <authorList>
            <person name="Kumagai Y."/>
        </authorList>
    </citation>
    <scope>NUCLEOTIDE SEQUENCE [LARGE SCALE GENOMIC DNA]</scope>
    <source>
        <strain evidence="2 3">ATCC 700397</strain>
    </source>
</reference>
<organism evidence="2 3">
    <name type="scientific">Polaribacter filamentus</name>
    <dbReference type="NCBI Taxonomy" id="53483"/>
    <lineage>
        <taxon>Bacteria</taxon>
        <taxon>Pseudomonadati</taxon>
        <taxon>Bacteroidota</taxon>
        <taxon>Flavobacteriia</taxon>
        <taxon>Flavobacteriales</taxon>
        <taxon>Flavobacteriaceae</taxon>
    </lineage>
</organism>
<feature type="transmembrane region" description="Helical" evidence="1">
    <location>
        <begin position="25"/>
        <end position="43"/>
    </location>
</feature>
<feature type="transmembrane region" description="Helical" evidence="1">
    <location>
        <begin position="81"/>
        <end position="103"/>
    </location>
</feature>
<dbReference type="RefSeq" id="WP_146092106.1">
    <property type="nucleotide sequence ID" value="NZ_MQUA01000013.1"/>
</dbReference>
<feature type="transmembrane region" description="Helical" evidence="1">
    <location>
        <begin position="49"/>
        <end position="69"/>
    </location>
</feature>
<evidence type="ECO:0000313" key="3">
    <source>
        <dbReference type="Proteomes" id="UP000239522"/>
    </source>
</evidence>
<proteinExistence type="predicted"/>
<evidence type="ECO:0000313" key="2">
    <source>
        <dbReference type="EMBL" id="PQB06232.1"/>
    </source>
</evidence>
<dbReference type="EMBL" id="MQUA01000013">
    <property type="protein sequence ID" value="PQB06232.1"/>
    <property type="molecule type" value="Genomic_DNA"/>
</dbReference>
<keyword evidence="1" id="KW-0472">Membrane</keyword>
<dbReference type="AlphaFoldDB" id="A0A2S7KUB1"/>
<accession>A0A2S7KUB1</accession>
<comment type="caution">
    <text evidence="2">The sequence shown here is derived from an EMBL/GenBank/DDBJ whole genome shotgun (WGS) entry which is preliminary data.</text>
</comment>
<protein>
    <submittedName>
        <fullName evidence="2">Uncharacterized protein</fullName>
    </submittedName>
</protein>